<dbReference type="AlphaFoldDB" id="A0A7J7L6R3"/>
<evidence type="ECO:0000313" key="1">
    <source>
        <dbReference type="EMBL" id="KAF6138270.1"/>
    </source>
</evidence>
<keyword evidence="2" id="KW-1185">Reference proteome</keyword>
<dbReference type="EMBL" id="JACGCM010002604">
    <property type="protein sequence ID" value="KAF6138270.1"/>
    <property type="molecule type" value="Genomic_DNA"/>
</dbReference>
<feature type="non-terminal residue" evidence="1">
    <location>
        <position position="1"/>
    </location>
</feature>
<dbReference type="OrthoDB" id="10263264at2759"/>
<protein>
    <submittedName>
        <fullName evidence="1">Uncharacterized protein</fullName>
    </submittedName>
</protein>
<gene>
    <name evidence="1" type="ORF">GIB67_033954</name>
</gene>
<dbReference type="Proteomes" id="UP000541444">
    <property type="component" value="Unassembled WGS sequence"/>
</dbReference>
<reference evidence="1 2" key="1">
    <citation type="journal article" date="2020" name="IScience">
        <title>Genome Sequencing of the Endangered Kingdonia uniflora (Circaeasteraceae, Ranunculales) Reveals Potential Mechanisms of Evolutionary Specialization.</title>
        <authorList>
            <person name="Sun Y."/>
            <person name="Deng T."/>
            <person name="Zhang A."/>
            <person name="Moore M.J."/>
            <person name="Landis J.B."/>
            <person name="Lin N."/>
            <person name="Zhang H."/>
            <person name="Zhang X."/>
            <person name="Huang J."/>
            <person name="Zhang X."/>
            <person name="Sun H."/>
            <person name="Wang H."/>
        </authorList>
    </citation>
    <scope>NUCLEOTIDE SEQUENCE [LARGE SCALE GENOMIC DNA]</scope>
    <source>
        <strain evidence="1">TB1705</strain>
        <tissue evidence="1">Leaf</tissue>
    </source>
</reference>
<organism evidence="1 2">
    <name type="scientific">Kingdonia uniflora</name>
    <dbReference type="NCBI Taxonomy" id="39325"/>
    <lineage>
        <taxon>Eukaryota</taxon>
        <taxon>Viridiplantae</taxon>
        <taxon>Streptophyta</taxon>
        <taxon>Embryophyta</taxon>
        <taxon>Tracheophyta</taxon>
        <taxon>Spermatophyta</taxon>
        <taxon>Magnoliopsida</taxon>
        <taxon>Ranunculales</taxon>
        <taxon>Circaeasteraceae</taxon>
        <taxon>Kingdonia</taxon>
    </lineage>
</organism>
<name>A0A7J7L6R3_9MAGN</name>
<proteinExistence type="predicted"/>
<evidence type="ECO:0000313" key="2">
    <source>
        <dbReference type="Proteomes" id="UP000541444"/>
    </source>
</evidence>
<comment type="caution">
    <text evidence="1">The sequence shown here is derived from an EMBL/GenBank/DDBJ whole genome shotgun (WGS) entry which is preliminary data.</text>
</comment>
<accession>A0A7J7L6R3</accession>
<sequence>VTFNSQISNLICYIEIAPDEFRPTTELNHATLSETTASLLPQENADSLICSQPRDPVLHREREREREVPMGSTTVAVAGPSSQPQSMSASASTVNSFRVAAVSDRLAMHLKPGQNYDPVEFSHLCLSLASWEYPTYTAKKRSTGNVGINAFNPLDLTKEIEEMNENPPVSNIKHGDLARSVSVDKLTSCSNLTRTCSGSNEKAKET</sequence>